<keyword evidence="3" id="KW-1185">Reference proteome</keyword>
<dbReference type="Gene3D" id="1.10.10.10">
    <property type="entry name" value="Winged helix-like DNA-binding domain superfamily/Winged helix DNA-binding domain"/>
    <property type="match status" value="1"/>
</dbReference>
<dbReference type="PROSITE" id="PS50995">
    <property type="entry name" value="HTH_MARR_2"/>
    <property type="match status" value="1"/>
</dbReference>
<dbReference type="InterPro" id="IPR036388">
    <property type="entry name" value="WH-like_DNA-bd_sf"/>
</dbReference>
<evidence type="ECO:0000259" key="1">
    <source>
        <dbReference type="PROSITE" id="PS50995"/>
    </source>
</evidence>
<evidence type="ECO:0000313" key="2">
    <source>
        <dbReference type="EMBL" id="MBA8815670.1"/>
    </source>
</evidence>
<reference evidence="2 3" key="1">
    <citation type="submission" date="2020-07" db="EMBL/GenBank/DDBJ databases">
        <title>Sequencing the genomes of 1000 actinobacteria strains.</title>
        <authorList>
            <person name="Klenk H.-P."/>
        </authorList>
    </citation>
    <scope>NUCLEOTIDE SEQUENCE [LARGE SCALE GENOMIC DNA]</scope>
    <source>
        <strain evidence="2 3">DSM 27576</strain>
    </source>
</reference>
<protein>
    <submittedName>
        <fullName evidence="2">DNA-binding MarR family transcriptional regulator</fullName>
    </submittedName>
</protein>
<evidence type="ECO:0000313" key="3">
    <source>
        <dbReference type="Proteomes" id="UP000526083"/>
    </source>
</evidence>
<name>A0A7W3PKN4_9MICO</name>
<dbReference type="Proteomes" id="UP000526083">
    <property type="component" value="Unassembled WGS sequence"/>
</dbReference>
<dbReference type="InterPro" id="IPR000835">
    <property type="entry name" value="HTH_MarR-typ"/>
</dbReference>
<proteinExistence type="predicted"/>
<sequence>MDATFPDDRVAHIQREWARERPDLDPSPQGLIGRLHRLALALTEELTEVYDQFGLTEAEFDLLASLRRTGAPYAHRASDLAAHTMVTSGGLTKRVDRLIERGLVERAPSQADARQRIVQLTPAGLTLIDDAFSAHMANEHRLVGQLDPADRAALEPLLARWLGLFETR</sequence>
<dbReference type="InterPro" id="IPR036390">
    <property type="entry name" value="WH_DNA-bd_sf"/>
</dbReference>
<organism evidence="2 3">
    <name type="scientific">Microbacterium halimionae</name>
    <dbReference type="NCBI Taxonomy" id="1526413"/>
    <lineage>
        <taxon>Bacteria</taxon>
        <taxon>Bacillati</taxon>
        <taxon>Actinomycetota</taxon>
        <taxon>Actinomycetes</taxon>
        <taxon>Micrococcales</taxon>
        <taxon>Microbacteriaceae</taxon>
        <taxon>Microbacterium</taxon>
    </lineage>
</organism>
<dbReference type="PANTHER" id="PTHR33164">
    <property type="entry name" value="TRANSCRIPTIONAL REGULATOR, MARR FAMILY"/>
    <property type="match status" value="1"/>
</dbReference>
<dbReference type="GO" id="GO:0003677">
    <property type="term" value="F:DNA binding"/>
    <property type="evidence" value="ECO:0007669"/>
    <property type="project" value="UniProtKB-KW"/>
</dbReference>
<dbReference type="PANTHER" id="PTHR33164:SF104">
    <property type="entry name" value="TRANSCRIPTIONAL REGULATORY PROTEIN"/>
    <property type="match status" value="1"/>
</dbReference>
<feature type="domain" description="HTH marR-type" evidence="1">
    <location>
        <begin position="28"/>
        <end position="163"/>
    </location>
</feature>
<dbReference type="GO" id="GO:0003700">
    <property type="term" value="F:DNA-binding transcription factor activity"/>
    <property type="evidence" value="ECO:0007669"/>
    <property type="project" value="InterPro"/>
</dbReference>
<dbReference type="Pfam" id="PF12802">
    <property type="entry name" value="MarR_2"/>
    <property type="match status" value="1"/>
</dbReference>
<comment type="caution">
    <text evidence="2">The sequence shown here is derived from an EMBL/GenBank/DDBJ whole genome shotgun (WGS) entry which is preliminary data.</text>
</comment>
<gene>
    <name evidence="2" type="ORF">FHX48_000722</name>
</gene>
<dbReference type="SUPFAM" id="SSF46785">
    <property type="entry name" value="Winged helix' DNA-binding domain"/>
    <property type="match status" value="1"/>
</dbReference>
<dbReference type="AlphaFoldDB" id="A0A7W3PKN4"/>
<dbReference type="SMART" id="SM00347">
    <property type="entry name" value="HTH_MARR"/>
    <property type="match status" value="1"/>
</dbReference>
<dbReference type="InterPro" id="IPR039422">
    <property type="entry name" value="MarR/SlyA-like"/>
</dbReference>
<dbReference type="GO" id="GO:0006950">
    <property type="term" value="P:response to stress"/>
    <property type="evidence" value="ECO:0007669"/>
    <property type="project" value="TreeGrafter"/>
</dbReference>
<keyword evidence="2" id="KW-0238">DNA-binding</keyword>
<dbReference type="EMBL" id="JACGWY010000001">
    <property type="protein sequence ID" value="MBA8815670.1"/>
    <property type="molecule type" value="Genomic_DNA"/>
</dbReference>
<accession>A0A7W3PKN4</accession>
<dbReference type="RefSeq" id="WP_167048640.1">
    <property type="nucleotide sequence ID" value="NZ_JAAOZB010000002.1"/>
</dbReference>